<name>A0AAV9VN10_9PEZI</name>
<comment type="caution">
    <text evidence="2">The sequence shown here is derived from an EMBL/GenBank/DDBJ whole genome shotgun (WGS) entry which is preliminary data.</text>
</comment>
<keyword evidence="1" id="KW-0812">Transmembrane</keyword>
<reference evidence="2 3" key="1">
    <citation type="submission" date="2019-10" db="EMBL/GenBank/DDBJ databases">
        <authorList>
            <person name="Palmer J.M."/>
        </authorList>
    </citation>
    <scope>NUCLEOTIDE SEQUENCE [LARGE SCALE GENOMIC DNA]</scope>
    <source>
        <strain evidence="2 3">TWF730</strain>
    </source>
</reference>
<evidence type="ECO:0000313" key="2">
    <source>
        <dbReference type="EMBL" id="KAK6363122.1"/>
    </source>
</evidence>
<evidence type="ECO:0000256" key="1">
    <source>
        <dbReference type="SAM" id="Phobius"/>
    </source>
</evidence>
<keyword evidence="1" id="KW-0472">Membrane</keyword>
<dbReference type="EMBL" id="JAVHNS010000001">
    <property type="protein sequence ID" value="KAK6363122.1"/>
    <property type="molecule type" value="Genomic_DNA"/>
</dbReference>
<organism evidence="2 3">
    <name type="scientific">Orbilia blumenaviensis</name>
    <dbReference type="NCBI Taxonomy" id="1796055"/>
    <lineage>
        <taxon>Eukaryota</taxon>
        <taxon>Fungi</taxon>
        <taxon>Dikarya</taxon>
        <taxon>Ascomycota</taxon>
        <taxon>Pezizomycotina</taxon>
        <taxon>Orbiliomycetes</taxon>
        <taxon>Orbiliales</taxon>
        <taxon>Orbiliaceae</taxon>
        <taxon>Orbilia</taxon>
    </lineage>
</organism>
<keyword evidence="3" id="KW-1185">Reference proteome</keyword>
<accession>A0AAV9VN10</accession>
<feature type="transmembrane region" description="Helical" evidence="1">
    <location>
        <begin position="75"/>
        <end position="101"/>
    </location>
</feature>
<dbReference type="AlphaFoldDB" id="A0AAV9VN10"/>
<keyword evidence="1" id="KW-1133">Transmembrane helix</keyword>
<dbReference type="Proteomes" id="UP001373714">
    <property type="component" value="Unassembled WGS sequence"/>
</dbReference>
<sequence length="720" mass="79969">MLQVAAKAQELLILASLTTMIADYVRHQACFENGVPLAALTAPFSIASFAYIFSPEFWSGVIRIPSKSVTETLRNLLFMVFLMVATIAGALIGPAAAVALIPEFSWFPAGSTQFYVGVPPGAETTLPLILDARQVPIDCYKMPARLNSQLCPAAGYNSIKGWARQISSLYYRYSLGEEQNNPRVVNEKFTTQIIFPGITGPGNHDHEPQACGQPMVRDMAELWSVQRDWHEAIEGLEGFYKERYRYRVRANTRATFTSVAPRTLVKCSYQKVFANATEIKFPIPNTANGWDLPPEYESLEPSSDKNRLGFHDGLLLGISEGEPIGNLWAEWAGIGEDKSNTFPGQFNFNDPGWRVHWVARSHPLETADPAGASAHVILFSPTNDDLNSGFQVIRDAHVCSILSHWLPSTSTIDVNVDVSLRQFSAYQAITQEFPKISRRSIFDNVNLQSSQNDKGKQSYFINQTPILLRQGWLEFLDTRVTDTVPGGSGDGAQARVATTLEEALYSIADPTIGPSLLTILATQYLVCAVINDGLSRVDLNPHIIKRRYSSESKRARFLHFLRNETVFLPPNVTEGGTSVESYPVKVDFIVQGYGYKATSKTSRWALALLSSHLALVVLHICWSISVNRSYRAWDSLSEYLVLALNSERAGHIGKACAGIDRLSTLSETVMIREIDHNRIELIFEKDIQLRVNAPSTPGLNYNSPPVTIEKVCTDAKYPRP</sequence>
<gene>
    <name evidence="2" type="ORF">TWF730_000571</name>
</gene>
<proteinExistence type="predicted"/>
<evidence type="ECO:0000313" key="3">
    <source>
        <dbReference type="Proteomes" id="UP001373714"/>
    </source>
</evidence>
<protein>
    <submittedName>
        <fullName evidence="2">Uncharacterized protein</fullName>
    </submittedName>
</protein>